<dbReference type="PANTHER" id="PTHR13608:SF3">
    <property type="entry name" value="ARMADILLO-LIKE HELICAL DOMAIN-CONTAINING PROTEIN 3"/>
    <property type="match status" value="1"/>
</dbReference>
<evidence type="ECO:0000259" key="5">
    <source>
        <dbReference type="SMART" id="SM01158"/>
    </source>
</evidence>
<name>A0ABD2NGC2_9CUCU</name>
<comment type="subcellular location">
    <subcellularLocation>
        <location evidence="1">Membrane</location>
    </subcellularLocation>
</comment>
<comment type="caution">
    <text evidence="6">The sequence shown here is derived from an EMBL/GenBank/DDBJ whole genome shotgun (WGS) entry which is preliminary data.</text>
</comment>
<organism evidence="6 7">
    <name type="scientific">Cryptolaemus montrouzieri</name>
    <dbReference type="NCBI Taxonomy" id="559131"/>
    <lineage>
        <taxon>Eukaryota</taxon>
        <taxon>Metazoa</taxon>
        <taxon>Ecdysozoa</taxon>
        <taxon>Arthropoda</taxon>
        <taxon>Hexapoda</taxon>
        <taxon>Insecta</taxon>
        <taxon>Pterygota</taxon>
        <taxon>Neoptera</taxon>
        <taxon>Endopterygota</taxon>
        <taxon>Coleoptera</taxon>
        <taxon>Polyphaga</taxon>
        <taxon>Cucujiformia</taxon>
        <taxon>Coccinelloidea</taxon>
        <taxon>Coccinellidae</taxon>
        <taxon>Scymninae</taxon>
        <taxon>Scymnini</taxon>
        <taxon>Cryptolaemus</taxon>
    </lineage>
</organism>
<evidence type="ECO:0000313" key="7">
    <source>
        <dbReference type="Proteomes" id="UP001516400"/>
    </source>
</evidence>
<dbReference type="PANTHER" id="PTHR13608">
    <property type="entry name" value="ARMADILLO-LIKE HELICAL DOMAIN-CONTAINING PROTEIN 3"/>
    <property type="match status" value="1"/>
</dbReference>
<evidence type="ECO:0000256" key="1">
    <source>
        <dbReference type="ARBA" id="ARBA00004370"/>
    </source>
</evidence>
<proteinExistence type="predicted"/>
<keyword evidence="2" id="KW-0812">Transmembrane</keyword>
<reference evidence="6 7" key="1">
    <citation type="journal article" date="2021" name="BMC Biol.">
        <title>Horizontally acquired antibacterial genes associated with adaptive radiation of ladybird beetles.</title>
        <authorList>
            <person name="Li H.S."/>
            <person name="Tang X.F."/>
            <person name="Huang Y.H."/>
            <person name="Xu Z.Y."/>
            <person name="Chen M.L."/>
            <person name="Du X.Y."/>
            <person name="Qiu B.Y."/>
            <person name="Chen P.T."/>
            <person name="Zhang W."/>
            <person name="Slipinski A."/>
            <person name="Escalona H.E."/>
            <person name="Waterhouse R.M."/>
            <person name="Zwick A."/>
            <person name="Pang H."/>
        </authorList>
    </citation>
    <scope>NUCLEOTIDE SEQUENCE [LARGE SCALE GENOMIC DNA]</scope>
    <source>
        <strain evidence="6">SYSU2018</strain>
    </source>
</reference>
<dbReference type="GO" id="GO:0016020">
    <property type="term" value="C:membrane"/>
    <property type="evidence" value="ECO:0007669"/>
    <property type="project" value="UniProtKB-SubCell"/>
</dbReference>
<sequence length="604" mass="69527">MSTRKRSTSISRRQLKEKVVQIYESLFKGEELYKDNTFFWDELFLLKPKLVFMETEIQKMTAEQLQVAKSNISLLIQKCIDMLDHQHSIRVFNALHTLCGLVKALFMKATEIKINPISFLTDFENKDEKILHLLDLCQFILQGDAAEDMKDLCLKLLLLLTTGGNNINENRLIECIMGSSLFEHLIQLLCDVPTRQKHGYNVVLLITLLVNYRKYDTTNPYIVKLSILDNELALNGYGQVITASLSEFVNGFNCEQTDNQNTSWLSSITNIVGNMFISEEGTVRIQQMRANNALVLALYEAVHLNRNFITTLAQTQTDSSSPPSPCNTLSALQSRTDMSLANITFDVTTQPSNLLVTFFTYCSIVMQNTKTESGSNTVKLCFIILGCITEDQYANSLMHDVSLAFKVHLYRLPMRHRKLFTDRTPTSQPLVCTLLDLLIEFILSHMMKKFPMELYILCINVVQRILCYQKRCKIRINYHWKELWTALMSLLRFIVQNENYLARKMNIFHLSLTVVNILNFFITYGDTFLPTPGSYDELYYEIIRMHQVFDNTYSMGLRYSTTEGDFKSDALKLNNSLINVRGIIKHFNPKIEKWLSANGLSTPS</sequence>
<keyword evidence="7" id="KW-1185">Reference proteome</keyword>
<evidence type="ECO:0000256" key="4">
    <source>
        <dbReference type="ARBA" id="ARBA00023136"/>
    </source>
</evidence>
<keyword evidence="4" id="KW-0472">Membrane</keyword>
<dbReference type="EMBL" id="JABFTP020000103">
    <property type="protein sequence ID" value="KAL3277836.1"/>
    <property type="molecule type" value="Genomic_DNA"/>
</dbReference>
<dbReference type="Proteomes" id="UP001516400">
    <property type="component" value="Unassembled WGS sequence"/>
</dbReference>
<evidence type="ECO:0000256" key="3">
    <source>
        <dbReference type="ARBA" id="ARBA00022989"/>
    </source>
</evidence>
<dbReference type="Pfam" id="PF08427">
    <property type="entry name" value="ARMH3_C"/>
    <property type="match status" value="1"/>
</dbReference>
<protein>
    <recommendedName>
        <fullName evidence="5">Armadillo-like helical domain-containing protein</fullName>
    </recommendedName>
</protein>
<gene>
    <name evidence="6" type="ORF">HHI36_013178</name>
</gene>
<dbReference type="InterPro" id="IPR039868">
    <property type="entry name" value="ARMD3-like"/>
</dbReference>
<evidence type="ECO:0000313" key="6">
    <source>
        <dbReference type="EMBL" id="KAL3277836.1"/>
    </source>
</evidence>
<feature type="domain" description="Armadillo-like helical" evidence="5">
    <location>
        <begin position="422"/>
        <end position="604"/>
    </location>
</feature>
<dbReference type="SMART" id="SM01158">
    <property type="entry name" value="DUF1741"/>
    <property type="match status" value="1"/>
</dbReference>
<keyword evidence="3" id="KW-1133">Transmembrane helix</keyword>
<evidence type="ECO:0000256" key="2">
    <source>
        <dbReference type="ARBA" id="ARBA00022692"/>
    </source>
</evidence>
<accession>A0ABD2NGC2</accession>
<dbReference type="InterPro" id="IPR013636">
    <property type="entry name" value="ARMH3_C"/>
</dbReference>
<dbReference type="AlphaFoldDB" id="A0ABD2NGC2"/>